<feature type="active site" description="Proton acceptor" evidence="9">
    <location>
        <position position="376"/>
    </location>
</feature>
<name>A0AA39CHF0_9EURO</name>
<accession>A0AA39CHF0</accession>
<dbReference type="InterPro" id="IPR002155">
    <property type="entry name" value="Thiolase"/>
</dbReference>
<dbReference type="Pfam" id="PF02803">
    <property type="entry name" value="Thiolase_C"/>
    <property type="match status" value="1"/>
</dbReference>
<feature type="domain" description="Thiolase N-terminal" evidence="12">
    <location>
        <begin position="37"/>
        <end position="290"/>
    </location>
</feature>
<dbReference type="PIRSF" id="PIRSF000429">
    <property type="entry name" value="Ac-CoA_Ac_transf"/>
    <property type="match status" value="1"/>
</dbReference>
<keyword evidence="15" id="KW-1185">Reference proteome</keyword>
<dbReference type="CDD" id="cd00751">
    <property type="entry name" value="thiolase"/>
    <property type="match status" value="1"/>
</dbReference>
<protein>
    <recommendedName>
        <fullName evidence="7">acetyl-CoA C-acyltransferase</fullName>
        <ecNumber evidence="7">2.3.1.16</ecNumber>
    </recommendedName>
</protein>
<dbReference type="Pfam" id="PF00108">
    <property type="entry name" value="Thiolase_N"/>
    <property type="match status" value="1"/>
</dbReference>
<evidence type="ECO:0000256" key="8">
    <source>
        <dbReference type="ARBA" id="ARBA00047605"/>
    </source>
</evidence>
<evidence type="ECO:0000256" key="6">
    <source>
        <dbReference type="ARBA" id="ARBA00023315"/>
    </source>
</evidence>
<dbReference type="InterPro" id="IPR016039">
    <property type="entry name" value="Thiolase-like"/>
</dbReference>
<organism evidence="14 15">
    <name type="scientific">Cladophialophora chaetospira</name>
    <dbReference type="NCBI Taxonomy" id="386627"/>
    <lineage>
        <taxon>Eukaryota</taxon>
        <taxon>Fungi</taxon>
        <taxon>Dikarya</taxon>
        <taxon>Ascomycota</taxon>
        <taxon>Pezizomycotina</taxon>
        <taxon>Eurotiomycetes</taxon>
        <taxon>Chaetothyriomycetidae</taxon>
        <taxon>Chaetothyriales</taxon>
        <taxon>Herpotrichiellaceae</taxon>
        <taxon>Cladophialophora</taxon>
    </lineage>
</organism>
<dbReference type="InterPro" id="IPR050215">
    <property type="entry name" value="Thiolase-like_sf_Thiolase"/>
</dbReference>
<feature type="active site" description="Acyl-thioester intermediate" evidence="9">
    <location>
        <position position="121"/>
    </location>
</feature>
<keyword evidence="6 10" id="KW-0012">Acyltransferase</keyword>
<dbReference type="PROSITE" id="PS00098">
    <property type="entry name" value="THIOLASE_1"/>
    <property type="match status" value="1"/>
</dbReference>
<dbReference type="GO" id="GO:0003988">
    <property type="term" value="F:acetyl-CoA C-acyltransferase activity"/>
    <property type="evidence" value="ECO:0007669"/>
    <property type="project" value="UniProtKB-EC"/>
</dbReference>
<evidence type="ECO:0000256" key="3">
    <source>
        <dbReference type="ARBA" id="ARBA00010982"/>
    </source>
</evidence>
<evidence type="ECO:0000313" key="14">
    <source>
        <dbReference type="EMBL" id="KAJ9608399.1"/>
    </source>
</evidence>
<evidence type="ECO:0000313" key="15">
    <source>
        <dbReference type="Proteomes" id="UP001172673"/>
    </source>
</evidence>
<keyword evidence="4 10" id="KW-0808">Transferase</keyword>
<keyword evidence="5" id="KW-0630">Potassium</keyword>
<evidence type="ECO:0000256" key="4">
    <source>
        <dbReference type="ARBA" id="ARBA00022679"/>
    </source>
</evidence>
<evidence type="ECO:0000256" key="10">
    <source>
        <dbReference type="RuleBase" id="RU003557"/>
    </source>
</evidence>
<dbReference type="PANTHER" id="PTHR43853:SF12">
    <property type="entry name" value="ACETYL-COA C-ACETYLTRANSFERASE"/>
    <property type="match status" value="1"/>
</dbReference>
<evidence type="ECO:0000256" key="11">
    <source>
        <dbReference type="SAM" id="MobiDB-lite"/>
    </source>
</evidence>
<dbReference type="EC" id="2.3.1.16" evidence="7"/>
<evidence type="ECO:0000256" key="1">
    <source>
        <dbReference type="ARBA" id="ARBA00001958"/>
    </source>
</evidence>
<evidence type="ECO:0000256" key="2">
    <source>
        <dbReference type="ARBA" id="ARBA00004872"/>
    </source>
</evidence>
<reference evidence="14" key="1">
    <citation type="submission" date="2022-10" db="EMBL/GenBank/DDBJ databases">
        <title>Culturing micro-colonial fungi from biological soil crusts in the Mojave desert and describing Neophaeococcomyces mojavensis, and introducing the new genera and species Taxawa tesnikishii.</title>
        <authorList>
            <person name="Kurbessoian T."/>
            <person name="Stajich J.E."/>
        </authorList>
    </citation>
    <scope>NUCLEOTIDE SEQUENCE</scope>
    <source>
        <strain evidence="14">TK_41</strain>
    </source>
</reference>
<gene>
    <name evidence="14" type="ORF">H2200_007387</name>
</gene>
<evidence type="ECO:0000256" key="9">
    <source>
        <dbReference type="PIRSR" id="PIRSR000429-1"/>
    </source>
</evidence>
<dbReference type="PROSITE" id="PS00099">
    <property type="entry name" value="THIOLASE_3"/>
    <property type="match status" value="1"/>
</dbReference>
<comment type="catalytic activity">
    <reaction evidence="8">
        <text>an acyl-CoA + acetyl-CoA = a 3-oxoacyl-CoA + CoA</text>
        <dbReference type="Rhea" id="RHEA:21564"/>
        <dbReference type="ChEBI" id="CHEBI:57287"/>
        <dbReference type="ChEBI" id="CHEBI:57288"/>
        <dbReference type="ChEBI" id="CHEBI:58342"/>
        <dbReference type="ChEBI" id="CHEBI:90726"/>
        <dbReference type="EC" id="2.3.1.16"/>
    </reaction>
</comment>
<dbReference type="NCBIfam" id="TIGR01930">
    <property type="entry name" value="AcCoA-C-Actrans"/>
    <property type="match status" value="1"/>
</dbReference>
<dbReference type="GO" id="GO:0005777">
    <property type="term" value="C:peroxisome"/>
    <property type="evidence" value="ECO:0007669"/>
    <property type="project" value="TreeGrafter"/>
</dbReference>
<evidence type="ECO:0000256" key="7">
    <source>
        <dbReference type="ARBA" id="ARBA00024073"/>
    </source>
</evidence>
<evidence type="ECO:0000259" key="13">
    <source>
        <dbReference type="Pfam" id="PF02803"/>
    </source>
</evidence>
<dbReference type="InterPro" id="IPR020613">
    <property type="entry name" value="Thiolase_CS"/>
</dbReference>
<dbReference type="PROSITE" id="PS00737">
    <property type="entry name" value="THIOLASE_2"/>
    <property type="match status" value="1"/>
</dbReference>
<comment type="similarity">
    <text evidence="3 10">Belongs to the thiolase-like superfamily. Thiolase family.</text>
</comment>
<feature type="domain" description="Thiolase C-terminal" evidence="13">
    <location>
        <begin position="299"/>
        <end position="417"/>
    </location>
</feature>
<dbReference type="InterPro" id="IPR020615">
    <property type="entry name" value="Thiolase_acyl_enz_int_AS"/>
</dbReference>
<feature type="active site" description="Proton acceptor" evidence="9">
    <location>
        <position position="406"/>
    </location>
</feature>
<dbReference type="InterPro" id="IPR020617">
    <property type="entry name" value="Thiolase_C"/>
</dbReference>
<dbReference type="GO" id="GO:0010124">
    <property type="term" value="P:phenylacetate catabolic process"/>
    <property type="evidence" value="ECO:0007669"/>
    <property type="project" value="TreeGrafter"/>
</dbReference>
<dbReference type="EMBL" id="JAPDRK010000010">
    <property type="protein sequence ID" value="KAJ9608399.1"/>
    <property type="molecule type" value="Genomic_DNA"/>
</dbReference>
<dbReference type="PANTHER" id="PTHR43853">
    <property type="entry name" value="3-KETOACYL-COA THIOLASE, PEROXISOMAL"/>
    <property type="match status" value="1"/>
</dbReference>
<sequence length="421" mass="44630">MSAQQRLEALSGQLSSTSTTTHSPGLKKILEKNPDDIVITCATRTPLTKAGKGGLKDTPTDEILIHVLKAIKEKSRIDPNVVEDVCVGNVLQPAPGFVARSAVLAAGFPVSTAANVVSRFCSSGLLSIQTLASSIAIDAIDVGIAVGIESMSTNRDAPPPMSEQILNHPIAKDNIQPMGWTSENVARDFNISREQQDKFATMSQNRAEKAQKEGWTADEITPLTTKWIDPKTKESKTVTVDKDDGVRPGTTYDGLAKIRSAFPQWGPTTTGGNASQVTDGAAAVLMMKRSTAEALGQPIIGKYVKSTTVGLAPRIMGIGPSLAIPKILKKTGLSKDDVDLFEINEAFASMYVYCVNELGLDVEKVNVRGGAIAIGHPLGATGTRQVVTLLSELKRRNQKVGVTSMCVGTGMGMAGVFVNEA</sequence>
<comment type="caution">
    <text evidence="14">The sequence shown here is derived from an EMBL/GenBank/DDBJ whole genome shotgun (WGS) entry which is preliminary data.</text>
</comment>
<dbReference type="AlphaFoldDB" id="A0AA39CHF0"/>
<evidence type="ECO:0000259" key="12">
    <source>
        <dbReference type="Pfam" id="PF00108"/>
    </source>
</evidence>
<dbReference type="GO" id="GO:0006635">
    <property type="term" value="P:fatty acid beta-oxidation"/>
    <property type="evidence" value="ECO:0007669"/>
    <property type="project" value="TreeGrafter"/>
</dbReference>
<dbReference type="Proteomes" id="UP001172673">
    <property type="component" value="Unassembled WGS sequence"/>
</dbReference>
<comment type="pathway">
    <text evidence="2">Lipid metabolism; fatty acid metabolism.</text>
</comment>
<proteinExistence type="inferred from homology"/>
<dbReference type="InterPro" id="IPR020616">
    <property type="entry name" value="Thiolase_N"/>
</dbReference>
<dbReference type="InterPro" id="IPR020610">
    <property type="entry name" value="Thiolase_AS"/>
</dbReference>
<comment type="cofactor">
    <cofactor evidence="1">
        <name>K(+)</name>
        <dbReference type="ChEBI" id="CHEBI:29103"/>
    </cofactor>
</comment>
<feature type="region of interest" description="Disordered" evidence="11">
    <location>
        <begin position="7"/>
        <end position="27"/>
    </location>
</feature>
<dbReference type="SUPFAM" id="SSF53901">
    <property type="entry name" value="Thiolase-like"/>
    <property type="match status" value="2"/>
</dbReference>
<evidence type="ECO:0000256" key="5">
    <source>
        <dbReference type="ARBA" id="ARBA00022958"/>
    </source>
</evidence>
<dbReference type="Gene3D" id="3.40.47.10">
    <property type="match status" value="2"/>
</dbReference>